<feature type="domain" description="CUB" evidence="6">
    <location>
        <begin position="4437"/>
        <end position="4515"/>
    </location>
</feature>
<evidence type="ECO:0000256" key="2">
    <source>
        <dbReference type="ARBA" id="ARBA00023157"/>
    </source>
</evidence>
<evidence type="ECO:0000256" key="5">
    <source>
        <dbReference type="SAM" id="MobiDB-lite"/>
    </source>
</evidence>
<dbReference type="SMART" id="SM00473">
    <property type="entry name" value="PAN_AP"/>
    <property type="match status" value="3"/>
</dbReference>
<feature type="disulfide bond" evidence="4">
    <location>
        <begin position="3460"/>
        <end position="3503"/>
    </location>
</feature>
<reference evidence="10" key="1">
    <citation type="journal article" date="2008" name="Nature">
        <title>The amphioxus genome and the evolution of the chordate karyotype.</title>
        <authorList>
            <consortium name="US DOE Joint Genome Institute (JGI-PGF)"/>
            <person name="Putnam N.H."/>
            <person name="Butts T."/>
            <person name="Ferrier D.E.K."/>
            <person name="Furlong R.F."/>
            <person name="Hellsten U."/>
            <person name="Kawashima T."/>
            <person name="Robinson-Rechavi M."/>
            <person name="Shoguchi E."/>
            <person name="Terry A."/>
            <person name="Yu J.-K."/>
            <person name="Benito-Gutierrez E.L."/>
            <person name="Dubchak I."/>
            <person name="Garcia-Fernandez J."/>
            <person name="Gibson-Brown J.J."/>
            <person name="Grigoriev I.V."/>
            <person name="Horton A.C."/>
            <person name="de Jong P.J."/>
            <person name="Jurka J."/>
            <person name="Kapitonov V.V."/>
            <person name="Kohara Y."/>
            <person name="Kuroki Y."/>
            <person name="Lindquist E."/>
            <person name="Lucas S."/>
            <person name="Osoegawa K."/>
            <person name="Pennacchio L.A."/>
            <person name="Salamov A.A."/>
            <person name="Satou Y."/>
            <person name="Sauka-Spengler T."/>
            <person name="Schmutz J."/>
            <person name="Shin-I T."/>
            <person name="Toyoda A."/>
            <person name="Bronner-Fraser M."/>
            <person name="Fujiyama A."/>
            <person name="Holland L.Z."/>
            <person name="Holland P.W.H."/>
            <person name="Satoh N."/>
            <person name="Rokhsar D.S."/>
        </authorList>
    </citation>
    <scope>NUCLEOTIDE SEQUENCE [LARGE SCALE GENOMIC DNA]</scope>
    <source>
        <strain evidence="10">S238N-H82</strain>
        <tissue evidence="10">Testes</tissue>
    </source>
</reference>
<name>C3YYM3_BRAFL</name>
<evidence type="ECO:0000256" key="3">
    <source>
        <dbReference type="PROSITE-ProRule" id="PRU00076"/>
    </source>
</evidence>
<dbReference type="PROSITE" id="PS01180">
    <property type="entry name" value="CUB"/>
    <property type="match status" value="1"/>
</dbReference>
<evidence type="ECO:0000313" key="10">
    <source>
        <dbReference type="EMBL" id="EEN54663.1"/>
    </source>
</evidence>
<dbReference type="PROSITE" id="PS00022">
    <property type="entry name" value="EGF_1"/>
    <property type="match status" value="1"/>
</dbReference>
<accession>C3YYM3</accession>
<dbReference type="Pfam" id="PF17963">
    <property type="entry name" value="Big_9"/>
    <property type="match status" value="1"/>
</dbReference>
<keyword evidence="4" id="KW-0768">Sushi</keyword>
<feature type="disulfide bond" evidence="3">
    <location>
        <begin position="3444"/>
        <end position="3453"/>
    </location>
</feature>
<dbReference type="SUPFAM" id="SSF49854">
    <property type="entry name" value="Spermadhesin, CUB domain"/>
    <property type="match status" value="1"/>
</dbReference>
<dbReference type="SMART" id="SM00042">
    <property type="entry name" value="CUB"/>
    <property type="match status" value="1"/>
</dbReference>
<dbReference type="SUPFAM" id="SSF49265">
    <property type="entry name" value="Fibronectin type III"/>
    <property type="match status" value="1"/>
</dbReference>
<protein>
    <recommendedName>
        <fullName evidence="11">Apple domain-containing protein</fullName>
    </recommendedName>
</protein>
<dbReference type="EMBL" id="GG666565">
    <property type="protein sequence ID" value="EEN54663.1"/>
    <property type="molecule type" value="Genomic_DNA"/>
</dbReference>
<dbReference type="PROSITE" id="PS50923">
    <property type="entry name" value="SUSHI"/>
    <property type="match status" value="4"/>
</dbReference>
<feature type="domain" description="C-type lectin" evidence="8">
    <location>
        <begin position="4327"/>
        <end position="4434"/>
    </location>
</feature>
<feature type="domain" description="Sushi" evidence="9">
    <location>
        <begin position="3458"/>
        <end position="3518"/>
    </location>
</feature>
<dbReference type="CDD" id="cd00037">
    <property type="entry name" value="CLECT"/>
    <property type="match status" value="4"/>
</dbReference>
<dbReference type="InterPro" id="IPR000742">
    <property type="entry name" value="EGF"/>
</dbReference>
<dbReference type="PROSITE" id="PS00615">
    <property type="entry name" value="C_TYPE_LECTIN_1"/>
    <property type="match status" value="1"/>
</dbReference>
<dbReference type="SUPFAM" id="SSF57535">
    <property type="entry name" value="Complement control module/SCR domain"/>
    <property type="match status" value="5"/>
</dbReference>
<feature type="compositionally biased region" description="Low complexity" evidence="5">
    <location>
        <begin position="2447"/>
        <end position="2461"/>
    </location>
</feature>
<feature type="domain" description="C-type lectin" evidence="8">
    <location>
        <begin position="4060"/>
        <end position="4168"/>
    </location>
</feature>
<feature type="region of interest" description="Disordered" evidence="5">
    <location>
        <begin position="2434"/>
        <end position="2462"/>
    </location>
</feature>
<evidence type="ECO:0000259" key="6">
    <source>
        <dbReference type="PROSITE" id="PS01180"/>
    </source>
</evidence>
<dbReference type="Gene3D" id="2.10.70.10">
    <property type="entry name" value="Complement Module, domain 1"/>
    <property type="match status" value="5"/>
</dbReference>
<dbReference type="InterPro" id="IPR016186">
    <property type="entry name" value="C-type_lectin-like/link_sf"/>
</dbReference>
<dbReference type="PANTHER" id="PTHR16897:SF2">
    <property type="entry name" value="OS03G0226600 PROTEIN"/>
    <property type="match status" value="1"/>
</dbReference>
<dbReference type="PANTHER" id="PTHR16897">
    <property type="entry name" value="OS10G0105400 PROTEIN"/>
    <property type="match status" value="1"/>
</dbReference>
<dbReference type="SMART" id="SM00034">
    <property type="entry name" value="CLECT"/>
    <property type="match status" value="4"/>
</dbReference>
<dbReference type="Gene3D" id="3.10.100.10">
    <property type="entry name" value="Mannose-Binding Protein A, subunit A"/>
    <property type="match status" value="4"/>
</dbReference>
<dbReference type="SUPFAM" id="SSF56436">
    <property type="entry name" value="C-type lectin-like"/>
    <property type="match status" value="4"/>
</dbReference>
<keyword evidence="1" id="KW-0732">Signal</keyword>
<evidence type="ECO:0000259" key="7">
    <source>
        <dbReference type="PROSITE" id="PS50026"/>
    </source>
</evidence>
<feature type="domain" description="Sushi" evidence="9">
    <location>
        <begin position="3574"/>
        <end position="3637"/>
    </location>
</feature>
<keyword evidence="3" id="KW-0245">EGF-like domain</keyword>
<dbReference type="InterPro" id="IPR018378">
    <property type="entry name" value="C-type_lectin_CS"/>
</dbReference>
<dbReference type="FunFam" id="3.10.100.10:FF:000276">
    <property type="match status" value="1"/>
</dbReference>
<dbReference type="CDD" id="cd00033">
    <property type="entry name" value="CCP"/>
    <property type="match status" value="5"/>
</dbReference>
<feature type="domain" description="C-type lectin" evidence="8">
    <location>
        <begin position="4195"/>
        <end position="4304"/>
    </location>
</feature>
<sequence length="4570" mass="500498">MTEIKELVAIKNPGGFNIAALMTELRTAYLELVMEAMNNLLGKLFNGQFSSFDICMRGQKLYGPYDKQFFKIVFNFMVGPVPLSFEFASGGSWKITCGIQLCFMTMKAVGTATPQLGAYVSGELSINLFLFKAGLKLIGYLLTTKFPTKAEVGFSKFPLDVACRMDLELIPLRLELHVILKLTINLLFTTIEEVIIKELLWSYQTPTITANIFNTVSNEKDESPPQFKSVTTASSGGVARRAAVTSSCTVYQVKGRDYTEPAFQLAIAADDDKSEVTVTYSIGTFEGGSDLAQDNDLGGPSSIVDQVLPERIPLFFTVKATNSGGGSASATCSLDYYDLSPPAGRVNPDFVTTSNPNVLKASGMAVDETPLTERKEGVGFGRGIFGDQTFPWSEVQDPPARAIAKTSDPNAELVALTKFASPQLGKLMSTPFQVTEGYSSPGKCAADCLSFPPLKCYSFNYDYGESGRCELLEEAEGYGVLLHTIGHMHYFERLGIGKAVTFSHTDLELQHGQLYYFNYHLTNDLGYISILTSRPVKVDFTPVEPGIIQNESFDNTTKEPCHELLPDEWENRCIDEANLPNHRYIIDGDGSTTVFNGHTPFVDLLYTRANQYVSANWDGFHDNETGIFGYTWSAGTERCQDNIHPHKDPHSHLFDESEWTHTGIAHPLDLPDGKYYVNVRAVNKVEYGGPLATTVCHSRPYAIDNTEPFINEVHNMLYNDQTHVISSSYNVSDPLSGIELMHIGLGKSKRDTYILDWFLHEDTQFVNFTYKVEDGLPTWLRIRAVNHVDLRTTGHGPYPIMIDMTHPLAGEIYDGKSHGRQENYTATQGEYCSNWENFRDPDTGIADYLWGVGTSPGDDDVVAFKRLGHTVFLECDRSVNLTHNAKYYSTLFAFNRGHKRLNVSATTTGIMVDLTPPKGGYLEDGENPGEDLVFSSNPATVSAHWGNFSDPESGIQDYTIAVLRKPKNQAENEVIHDSESVGLLSSIRWHHFHLHQGDQVFVNLNVTNRALGVTSMLSNGFVLDLTPPKLYYLRDGLNPDKDMEYSSSTTQLTASFKFEDEETGVSYIELQVYQKYGGSKTSLLSNSVILEGSAQNWTSNATLNLFIGALYTIRVHAINPAGLTAVHETDGVLIDPTPPLDLNLQPIALDPGSQAPKTQHATDVATKAQSPLSSGGVARRAAVTSSCTVYQVKGRDYTEPAFQLAIAADDDKSEVTVTYSIGTFEGGSDLAQDNDLGGPSSIVDQVLPERIPLFFTVKATNSGGGSASATCSLDYYDLSPPAGRVNPDFVTTSNPNVLKASGMAVDETPLTERKEGVGFGRGIFGDQTFPWSEVQDPPARAIAKTSDPNAELVALTKFASPQLGKLMSTPFQVTEGYSSPGKCAADCLSFPPLKCYSFNYDYGESGRCELLEEAEGYGVLLHTEGVGFGRGIFGDQTFPWSEVQDPPARAIAKTSDPNAELVALTKFASPQLGKLMSTPFQVTEGYSSPGKCAADCLSFPPLKCYSFNYDYGESGRCELLEEAEGYGVLLHTIGHMHYFERLGIGKAVSFSHTDLELQHGQLYYFNYHLTNDLVMVDLTPPKGGYLEDGENPGEDLVFSSNPATVSAHWGNFSDPESGIQDYTIAVLRKPKNQAENEVIHDSESVGLLSSIRWHHFHLHQGDQVFVNLNVTNRALGVTSMLSNGFVLDLTPPKLYYLRDGLNPDKDMEYSSSTTQLTASFKFEDEETGVSYIELQVYQKYGGSKTSLLSNSVILEGSAQNWTSNATLNLFIGALYTVRVHAINPAGLTAVHETDGVLIDPTPPLLLYVHAGVLSGDEELTNGYVVITDAGILAASWQGVDGESGIDAYWVGLGTTSGGDDIVAFYNAGDGTDVILTELPIELTVDGAPIYYLSVKAQNGAGAYSDTLTASPIKVVKADVAGLVFDGAGAIDLSAPTTDVNYQLEATTVSLQFEGYESAQHGIAGYEWGVGTTPGTDDIQPFTDVGILASKDTPGSGIAQIPLPLVSSNRYYSSVRAITGAGNILESTSDGFGVDQSAPSVLFTLVGEEDDDDSENEERQKRGTVYQGRNVGSVAAEWNITDDESAIAASWFAIGFTPASSDLYNVTNTNKRTSIPAGLLTPPPDGIPSVVTVSAINFHDFDEGSTFISPYASYFDLFPFRNDRKNMMVNLVNLTLENKMTYYVTVMAADESLQCDVITLPVTVDTTPPKKGHVDVGPFINIRCRNMADNAPQFTDAIFVNATYSNYTFVDLALQEKVVYFVELTAVNYASSFTTITSSPVLTDGRDPIPGTVMDGDSFQRDISHQSSLTELHGTFTMYHGLEPYQCSYNHHDLDGPTEEWKTITAQGIWGTSIDASRIKFVPEQVSFEEDEGLTVTMVRDVRAERMISGGYMTVLNNDGSGIFQIEMVAATNESDAMTSLVFWDGPDGVVGGFDMPDIPEENDDDNATTSAPTTTRATTQNPFQVVNEESDELSGEKAALRSLPYTSLGMDIFAEWLTTENRTEYYALIWCRILNEPGALQFEKIELGFDASEAWHTYALKYIVDRTDATQELWGLELHVDGVYVTTVTGIPAPTPTTMMILAVRSKHGAVAEFQDVQNPPSVQAHFRNLKTPPSINQLCRYGTPFQDGSTTILKMYAGVGRSKGADDVEPFFEIEDLCIPCKDRCSTYNCDVSCEVDHITLHHVYINNLNLSTYMDIIEDDNSTTSVPALYYITIKAESGSGRFVVSSSDGVYVDATPPVFEDLFHVDLDWSEDQPITTQGSNSTIAIRWEAYDLESKIVEYFWAIGTANYSTNIQDFVSVGLARTASNSELEGILQPHMTYYATVIAVNAAGLNTTITTTDLSIGSTEEDEDIIPETRVGYNESGTVLVDNGQVFLNGRVVANISDLGDLSDPDAPKSDKFNMEPGRKMFVKVKACNSAHKCTVVDTQAITVSREGDEVAKANDKGEVTMSLSAPSSKRSAGAQGVSIVAAGVAPGDGLLAGMLNAEDEEEEYSSGASKTFTPFIVNPLKTKTQTERMLNGRLLDLQESFFISHLNDKPLSGPISIDVPINTELFPEGTLPALLFWNTDPQQWMDASRTCPPEYVSLYDEEKSLLSVKVCSTHPITEQSSKRRRRRSTNPRFFSGSSQFAVFSVDKTIRNSAPVITTPSTVTMVEDAGTLKAQLKAEDPEGDVLIFSLDTESEKVLTGHAVMSPDGMLQYTPCLHCYGQDEIDYIVREELTIQPEALEVRGTLTITVTSTNDDPDLVFLEDGANIVSVRGPIAYNPLPLPIMLDSQRDLMFWMYDVDEPDISDELEFQVTQPTYGSLMEVGEACKAVTFTSTSCEAGAIDDLVTFSAAACTVCRPTNLNNTGSKGIDDVSWGLTRFTYTATNESFMYSSLFGKDTFTLQGVDADGGVSKALPVDMLVLQTCMNGGTCVGPAEDPNCENPEVATDLSAYSCNCTAGYLGALCHLEFIPCQPPIAPEDGSYSPVINGTFINTDVVVFSCELGFYVKGESALMCQWDGTWNATIPTCEIVQCPTIPNPDNGAVVPPGPKFYDDLASIQCDDGYWLNGSSIPILCQADGTWNGTVGNCPPVPCPTGITPGNGTMIPPGLKYFPDVATFTCAEGFNLAGPSQISCTEEGTWSAEPPTCNPVPCPPLSAPPNGDVTLTGLGAFFMENATFTCTLGYVPDAEHILTCQANGTWTGSAPGCRIAICRNLTTPEHGTMVHDEELLYLAEARFTCPDPNHIMVGHSLITCQADETWSAPEPECKTCKQQFSLPGSNFHMYERRCYWFSRRRDRKKYEEAQSFCEGGGAGGLVTIKSAEKNAFVTGILRGFRQRRNFWIGLDDNESEESFTWKDGTNLESGDFTNWKFPPRRHKKRDCVTIHRQGSYQWVLVHCDRARNGFICEMGGPVHVPVLMLPASYPVYLSVFQEDPSAVYREENIGLDSLLIKVCFLLQLGCSPVSWRPSNRETKVNSWFPKMTFHAWSRVALLLLVVAGTAVLESFAALEKRDLSIAEKVDSFVERLEELIDGQVGRDNDEMEKNGELTEEFGGESWLPQTRQAGCSSGYQMHNGICYKAFSTPKSFRDASSTCAADGGTLAMPKDASTNAFLLTLKNAVHRPGWFWFGLVDHHREGGWEWIDGTPLGSYRSWGPGEPNNAGDEDCAEFFPTSWNDAPCSRTDRKFICQMIPAGCPAGYVYHQPSHLCYKAFNDKKTYSAAAATCSAAGGTLAMPRDTTTNKFLIYLKNAVDNTAWFRFGLTDHRQEGGWMWQDNVALGRFRAWGPGEPNNSGNEDCAEYFPGSHPTKKNTWNDGPCTNAERKFICQVIPTGCPSGFSQHGPNCYKAYNEKKSYDAAAAACRVAGGSLAMPRDQATHQFLITLKNQVDKAAWFWLGFDDRSQEGGWRYADGTRLGSFQPWKPGEPNQAGGNEDCGMIWSDPLNKWNDQGWFISAPPGQVVRLSFLDFDLENNFDHVTVLDGCNNKQLGKFTGTTRPGAVTSSGRTMEVVFTTDHSKKERGFKARYYAVAGSGKREVSDPQERELGEANGEEMLEEVLGMLENDISAKEEDLEVFQYTGFKFKA</sequence>
<dbReference type="InterPro" id="IPR016187">
    <property type="entry name" value="CTDL_fold"/>
</dbReference>
<feature type="compositionally biased region" description="Acidic residues" evidence="5">
    <location>
        <begin position="2437"/>
        <end position="2446"/>
    </location>
</feature>
<feature type="disulfide bond" evidence="4">
    <location>
        <begin position="3668"/>
        <end position="3695"/>
    </location>
</feature>
<organism>
    <name type="scientific">Branchiostoma floridae</name>
    <name type="common">Florida lancelet</name>
    <name type="synonym">Amphioxus</name>
    <dbReference type="NCBI Taxonomy" id="7739"/>
    <lineage>
        <taxon>Eukaryota</taxon>
        <taxon>Metazoa</taxon>
        <taxon>Chordata</taxon>
        <taxon>Cephalochordata</taxon>
        <taxon>Leptocardii</taxon>
        <taxon>Amphioxiformes</taxon>
        <taxon>Branchiostomatidae</taxon>
        <taxon>Branchiostoma</taxon>
    </lineage>
</organism>
<dbReference type="InterPro" id="IPR000436">
    <property type="entry name" value="Sushi_SCR_CCP_dom"/>
</dbReference>
<comment type="caution">
    <text evidence="3">Lacks conserved residue(s) required for the propagation of feature annotation.</text>
</comment>
<evidence type="ECO:0000259" key="8">
    <source>
        <dbReference type="PROSITE" id="PS50041"/>
    </source>
</evidence>
<feature type="domain" description="EGF-like" evidence="7">
    <location>
        <begin position="3415"/>
        <end position="3454"/>
    </location>
</feature>
<keyword evidence="2 3" id="KW-1015">Disulfide bond</keyword>
<gene>
    <name evidence="10" type="ORF">BRAFLDRAFT_118375</name>
</gene>
<dbReference type="Pfam" id="PF00431">
    <property type="entry name" value="CUB"/>
    <property type="match status" value="1"/>
</dbReference>
<evidence type="ECO:0000259" key="9">
    <source>
        <dbReference type="PROSITE" id="PS50923"/>
    </source>
</evidence>
<feature type="disulfide bond" evidence="4">
    <location>
        <begin position="3489"/>
        <end position="3516"/>
    </location>
</feature>
<feature type="disulfide bond" evidence="4">
    <location>
        <begin position="3608"/>
        <end position="3635"/>
    </location>
</feature>
<dbReference type="InterPro" id="IPR035976">
    <property type="entry name" value="Sushi/SCR/CCP_sf"/>
</dbReference>
<dbReference type="InterPro" id="IPR001304">
    <property type="entry name" value="C-type_lectin-like"/>
</dbReference>
<dbReference type="PROSITE" id="PS50041">
    <property type="entry name" value="C_TYPE_LECTIN_2"/>
    <property type="match status" value="4"/>
</dbReference>
<dbReference type="PROSITE" id="PS50026">
    <property type="entry name" value="EGF_3"/>
    <property type="match status" value="1"/>
</dbReference>
<dbReference type="InParanoid" id="C3YYM3"/>
<dbReference type="eggNOG" id="KOG4297">
    <property type="taxonomic scope" value="Eukaryota"/>
</dbReference>
<proteinExistence type="predicted"/>
<feature type="domain" description="Sushi" evidence="9">
    <location>
        <begin position="3638"/>
        <end position="3697"/>
    </location>
</feature>
<evidence type="ECO:0000256" key="1">
    <source>
        <dbReference type="ARBA" id="ARBA00022729"/>
    </source>
</evidence>
<evidence type="ECO:0008006" key="11">
    <source>
        <dbReference type="Google" id="ProtNLM"/>
    </source>
</evidence>
<dbReference type="FunFam" id="3.10.100.10:FF:000159">
    <property type="match status" value="1"/>
</dbReference>
<dbReference type="InterPro" id="IPR036116">
    <property type="entry name" value="FN3_sf"/>
</dbReference>
<evidence type="ECO:0000256" key="4">
    <source>
        <dbReference type="PROSITE-ProRule" id="PRU00302"/>
    </source>
</evidence>
<dbReference type="CDD" id="cd00041">
    <property type="entry name" value="CUB"/>
    <property type="match status" value="1"/>
</dbReference>
<dbReference type="InterPro" id="IPR000859">
    <property type="entry name" value="CUB_dom"/>
</dbReference>
<dbReference type="Pfam" id="PF00059">
    <property type="entry name" value="Lectin_C"/>
    <property type="match status" value="4"/>
</dbReference>
<dbReference type="Pfam" id="PF00084">
    <property type="entry name" value="Sushi"/>
    <property type="match status" value="5"/>
</dbReference>
<dbReference type="InterPro" id="IPR035914">
    <property type="entry name" value="Sperma_CUB_dom_sf"/>
</dbReference>
<dbReference type="PROSITE" id="PS01186">
    <property type="entry name" value="EGF_2"/>
    <property type="match status" value="1"/>
</dbReference>
<feature type="domain" description="C-type lectin" evidence="8">
    <location>
        <begin position="3772"/>
        <end position="3887"/>
    </location>
</feature>
<dbReference type="InterPro" id="IPR003609">
    <property type="entry name" value="Pan_app"/>
</dbReference>
<feature type="domain" description="Sushi" evidence="9">
    <location>
        <begin position="3698"/>
        <end position="3757"/>
    </location>
</feature>
<dbReference type="SMART" id="SM00032">
    <property type="entry name" value="CCP"/>
    <property type="match status" value="5"/>
</dbReference>